<feature type="compositionally biased region" description="Basic and acidic residues" evidence="1">
    <location>
        <begin position="55"/>
        <end position="71"/>
    </location>
</feature>
<dbReference type="KEGG" id="psoj:PHYSODRAFT_339438"/>
<dbReference type="Proteomes" id="UP000002640">
    <property type="component" value="Unassembled WGS sequence"/>
</dbReference>
<keyword evidence="3" id="KW-1185">Reference proteome</keyword>
<dbReference type="RefSeq" id="XP_009535692.1">
    <property type="nucleotide sequence ID" value="XM_009537397.1"/>
</dbReference>
<gene>
    <name evidence="2" type="ORF">PHYSODRAFT_339438</name>
</gene>
<feature type="region of interest" description="Disordered" evidence="1">
    <location>
        <begin position="31"/>
        <end position="80"/>
    </location>
</feature>
<protein>
    <submittedName>
        <fullName evidence="2">Uncharacterized protein</fullName>
    </submittedName>
</protein>
<proteinExistence type="predicted"/>
<organism evidence="2 3">
    <name type="scientific">Phytophthora sojae (strain P6497)</name>
    <name type="common">Soybean stem and root rot agent</name>
    <name type="synonym">Phytophthora megasperma f. sp. glycines</name>
    <dbReference type="NCBI Taxonomy" id="1094619"/>
    <lineage>
        <taxon>Eukaryota</taxon>
        <taxon>Sar</taxon>
        <taxon>Stramenopiles</taxon>
        <taxon>Oomycota</taxon>
        <taxon>Peronosporomycetes</taxon>
        <taxon>Peronosporales</taxon>
        <taxon>Peronosporaceae</taxon>
        <taxon>Phytophthora</taxon>
    </lineage>
</organism>
<feature type="compositionally biased region" description="Low complexity" evidence="1">
    <location>
        <begin position="31"/>
        <end position="41"/>
    </location>
</feature>
<name>G5A6V4_PHYSP</name>
<accession>G5A6V4</accession>
<dbReference type="InParanoid" id="G5A6V4"/>
<dbReference type="EMBL" id="JH159160">
    <property type="protein sequence ID" value="EGZ09059.1"/>
    <property type="molecule type" value="Genomic_DNA"/>
</dbReference>
<sequence length="104" mass="11014">MATRLQLCSCSGGTAAGSLPAQTLRALPCSSSAARTAAARPRLPHNNKPSQPGRMDARSSSETETKADERAPSPVDACQRRLRFNRLAPVARVSQRPAGFPSLD</sequence>
<evidence type="ECO:0000313" key="3">
    <source>
        <dbReference type="Proteomes" id="UP000002640"/>
    </source>
</evidence>
<evidence type="ECO:0000256" key="1">
    <source>
        <dbReference type="SAM" id="MobiDB-lite"/>
    </source>
</evidence>
<dbReference type="GeneID" id="20647749"/>
<dbReference type="AlphaFoldDB" id="G5A6V4"/>
<reference evidence="2 3" key="1">
    <citation type="journal article" date="2006" name="Science">
        <title>Phytophthora genome sequences uncover evolutionary origins and mechanisms of pathogenesis.</title>
        <authorList>
            <person name="Tyler B.M."/>
            <person name="Tripathy S."/>
            <person name="Zhang X."/>
            <person name="Dehal P."/>
            <person name="Jiang R.H."/>
            <person name="Aerts A."/>
            <person name="Arredondo F.D."/>
            <person name="Baxter L."/>
            <person name="Bensasson D."/>
            <person name="Beynon J.L."/>
            <person name="Chapman J."/>
            <person name="Damasceno C.M."/>
            <person name="Dorrance A.E."/>
            <person name="Dou D."/>
            <person name="Dickerman A.W."/>
            <person name="Dubchak I.L."/>
            <person name="Garbelotto M."/>
            <person name="Gijzen M."/>
            <person name="Gordon S.G."/>
            <person name="Govers F."/>
            <person name="Grunwald N.J."/>
            <person name="Huang W."/>
            <person name="Ivors K.L."/>
            <person name="Jones R.W."/>
            <person name="Kamoun S."/>
            <person name="Krampis K."/>
            <person name="Lamour K.H."/>
            <person name="Lee M.K."/>
            <person name="McDonald W.H."/>
            <person name="Medina M."/>
            <person name="Meijer H.J."/>
            <person name="Nordberg E.K."/>
            <person name="Maclean D.J."/>
            <person name="Ospina-Giraldo M.D."/>
            <person name="Morris P.F."/>
            <person name="Phuntumart V."/>
            <person name="Putnam N.H."/>
            <person name="Rash S."/>
            <person name="Rose J.K."/>
            <person name="Sakihama Y."/>
            <person name="Salamov A.A."/>
            <person name="Savidor A."/>
            <person name="Scheuring C.F."/>
            <person name="Smith B.M."/>
            <person name="Sobral B.W."/>
            <person name="Terry A."/>
            <person name="Torto-Alalibo T.A."/>
            <person name="Win J."/>
            <person name="Xu Z."/>
            <person name="Zhang H."/>
            <person name="Grigoriev I.V."/>
            <person name="Rokhsar D.S."/>
            <person name="Boore J.L."/>
        </authorList>
    </citation>
    <scope>NUCLEOTIDE SEQUENCE [LARGE SCALE GENOMIC DNA]</scope>
    <source>
        <strain evidence="2 3">P6497</strain>
    </source>
</reference>
<evidence type="ECO:0000313" key="2">
    <source>
        <dbReference type="EMBL" id="EGZ09059.1"/>
    </source>
</evidence>